<evidence type="ECO:0000313" key="2">
    <source>
        <dbReference type="Proteomes" id="UP000810292"/>
    </source>
</evidence>
<dbReference type="EMBL" id="JADIMF010000153">
    <property type="protein sequence ID" value="MBO8469983.1"/>
    <property type="molecule type" value="Genomic_DNA"/>
</dbReference>
<evidence type="ECO:0000313" key="1">
    <source>
        <dbReference type="EMBL" id="MBO8469983.1"/>
    </source>
</evidence>
<accession>A0A9D9NDY8</accession>
<gene>
    <name evidence="1" type="ORF">IAA72_09405</name>
</gene>
<organism evidence="1 2">
    <name type="scientific">Candidatus Ornithospirochaeta stercoravium</name>
    <dbReference type="NCBI Taxonomy" id="2840897"/>
    <lineage>
        <taxon>Bacteria</taxon>
        <taxon>Pseudomonadati</taxon>
        <taxon>Spirochaetota</taxon>
        <taxon>Spirochaetia</taxon>
        <taxon>Spirochaetales</taxon>
        <taxon>Spirochaetaceae</taxon>
        <taxon>Spirochaetaceae incertae sedis</taxon>
        <taxon>Candidatus Ornithospirochaeta</taxon>
    </lineage>
</organism>
<reference evidence="1" key="2">
    <citation type="journal article" date="2021" name="PeerJ">
        <title>Extensive microbial diversity within the chicken gut microbiome revealed by metagenomics and culture.</title>
        <authorList>
            <person name="Gilroy R."/>
            <person name="Ravi A."/>
            <person name="Getino M."/>
            <person name="Pursley I."/>
            <person name="Horton D.L."/>
            <person name="Alikhan N.F."/>
            <person name="Baker D."/>
            <person name="Gharbi K."/>
            <person name="Hall N."/>
            <person name="Watson M."/>
            <person name="Adriaenssens E.M."/>
            <person name="Foster-Nyarko E."/>
            <person name="Jarju S."/>
            <person name="Secka A."/>
            <person name="Antonio M."/>
            <person name="Oren A."/>
            <person name="Chaudhuri R.R."/>
            <person name="La Ragione R."/>
            <person name="Hildebrand F."/>
            <person name="Pallen M.J."/>
        </authorList>
    </citation>
    <scope>NUCLEOTIDE SEQUENCE</scope>
    <source>
        <strain evidence="1">14700</strain>
    </source>
</reference>
<dbReference type="Proteomes" id="UP000810292">
    <property type="component" value="Unassembled WGS sequence"/>
</dbReference>
<comment type="caution">
    <text evidence="1">The sequence shown here is derived from an EMBL/GenBank/DDBJ whole genome shotgun (WGS) entry which is preliminary data.</text>
</comment>
<reference evidence="1" key="1">
    <citation type="submission" date="2020-10" db="EMBL/GenBank/DDBJ databases">
        <authorList>
            <person name="Gilroy R."/>
        </authorList>
    </citation>
    <scope>NUCLEOTIDE SEQUENCE</scope>
    <source>
        <strain evidence="1">14700</strain>
    </source>
</reference>
<sequence length="114" mass="13113">MAKTTGNSVVSFDTAGFQYAVRIALREGAAPDTKDRIRKCFDNYLGTAEDLSKNPDEMLWNCLGEGMQLIGDHLDLIDSLAYCWWIDRDNMGETYDVVDEMRELYEEDRRLGYL</sequence>
<proteinExistence type="predicted"/>
<dbReference type="AlphaFoldDB" id="A0A9D9NDY8"/>
<name>A0A9D9NDY8_9SPIO</name>
<protein>
    <submittedName>
        <fullName evidence="1">Uncharacterized protein</fullName>
    </submittedName>
</protein>